<proteinExistence type="predicted"/>
<evidence type="ECO:0000313" key="2">
    <source>
        <dbReference type="EMBL" id="HDK38079.1"/>
    </source>
</evidence>
<evidence type="ECO:0000256" key="1">
    <source>
        <dbReference type="SAM" id="MobiDB-lite"/>
    </source>
</evidence>
<name>A0A831NZ14_9GAMM</name>
<feature type="region of interest" description="Disordered" evidence="1">
    <location>
        <begin position="25"/>
        <end position="55"/>
    </location>
</feature>
<dbReference type="AlphaFoldDB" id="A0A831NZ14"/>
<organism evidence="2">
    <name type="scientific">Thiolapillus brandeum</name>
    <dbReference type="NCBI Taxonomy" id="1076588"/>
    <lineage>
        <taxon>Bacteria</taxon>
        <taxon>Pseudomonadati</taxon>
        <taxon>Pseudomonadota</taxon>
        <taxon>Gammaproteobacteria</taxon>
        <taxon>Chromatiales</taxon>
        <taxon>Sedimenticolaceae</taxon>
        <taxon>Thiolapillus</taxon>
    </lineage>
</organism>
<dbReference type="EMBL" id="DRCV01000159">
    <property type="protein sequence ID" value="HDK38079.1"/>
    <property type="molecule type" value="Genomic_DNA"/>
</dbReference>
<comment type="caution">
    <text evidence="2">The sequence shown here is derived from an EMBL/GenBank/DDBJ whole genome shotgun (WGS) entry which is preliminary data.</text>
</comment>
<accession>A0A831NZ14</accession>
<gene>
    <name evidence="2" type="ORF">ENG92_03580</name>
</gene>
<dbReference type="Pfam" id="PF11154">
    <property type="entry name" value="DUF2934"/>
    <property type="match status" value="1"/>
</dbReference>
<sequence length="104" mass="12030">MARKKTAQKVSTATSKKVSVAKKTAKKKVVKKKVAKKKVAKKKVSKKKAVARKQPVMKVGDQERYEMIQRHAYFLAEARNFQPGHEYDDWLEAELFVDQLLKNR</sequence>
<protein>
    <submittedName>
        <fullName evidence="2">DUF2934 domain-containing protein</fullName>
    </submittedName>
</protein>
<feature type="compositionally biased region" description="Basic residues" evidence="1">
    <location>
        <begin position="25"/>
        <end position="51"/>
    </location>
</feature>
<dbReference type="InterPro" id="IPR021327">
    <property type="entry name" value="DUF2934"/>
</dbReference>
<dbReference type="Proteomes" id="UP000885822">
    <property type="component" value="Unassembled WGS sequence"/>
</dbReference>
<reference evidence="2" key="1">
    <citation type="journal article" date="2020" name="mSystems">
        <title>Genome- and Community-Level Interaction Insights into Carbon Utilization and Element Cycling Functions of Hydrothermarchaeota in Hydrothermal Sediment.</title>
        <authorList>
            <person name="Zhou Z."/>
            <person name="Liu Y."/>
            <person name="Xu W."/>
            <person name="Pan J."/>
            <person name="Luo Z.H."/>
            <person name="Li M."/>
        </authorList>
    </citation>
    <scope>NUCLEOTIDE SEQUENCE [LARGE SCALE GENOMIC DNA]</scope>
    <source>
        <strain evidence="2">HyVt-26</strain>
    </source>
</reference>